<dbReference type="EMBL" id="JAJUWU010000034">
    <property type="protein sequence ID" value="MCE7030938.1"/>
    <property type="molecule type" value="Genomic_DNA"/>
</dbReference>
<dbReference type="Pfam" id="PF07751">
    <property type="entry name" value="Abi_2"/>
    <property type="match status" value="1"/>
</dbReference>
<organism evidence="1 2">
    <name type="scientific">Jiella avicenniae</name>
    <dbReference type="NCBI Taxonomy" id="2907202"/>
    <lineage>
        <taxon>Bacteria</taxon>
        <taxon>Pseudomonadati</taxon>
        <taxon>Pseudomonadota</taxon>
        <taxon>Alphaproteobacteria</taxon>
        <taxon>Hyphomicrobiales</taxon>
        <taxon>Aurantimonadaceae</taxon>
        <taxon>Jiella</taxon>
    </lineage>
</organism>
<dbReference type="RefSeq" id="WP_233722008.1">
    <property type="nucleotide sequence ID" value="NZ_JAJUWU010000034.1"/>
</dbReference>
<comment type="caution">
    <text evidence="1">The sequence shown here is derived from an EMBL/GenBank/DDBJ whole genome shotgun (WGS) entry which is preliminary data.</text>
</comment>
<keyword evidence="2" id="KW-1185">Reference proteome</keyword>
<dbReference type="PIRSF" id="PIRSF034934">
    <property type="entry name" value="AbiF_AbiD"/>
    <property type="match status" value="1"/>
</dbReference>
<dbReference type="Proteomes" id="UP001139035">
    <property type="component" value="Unassembled WGS sequence"/>
</dbReference>
<dbReference type="InterPro" id="IPR011664">
    <property type="entry name" value="Abi_system_AbiD/AbiF-like"/>
</dbReference>
<protein>
    <submittedName>
        <fullName evidence="1">Abi family protein</fullName>
    </submittedName>
</protein>
<evidence type="ECO:0000313" key="1">
    <source>
        <dbReference type="EMBL" id="MCE7030938.1"/>
    </source>
</evidence>
<reference evidence="1" key="1">
    <citation type="submission" date="2022-01" db="EMBL/GenBank/DDBJ databases">
        <title>Jiella avicenniae sp. nov., a novel endophytic bacterium isolated from bark of Avicennia marina.</title>
        <authorList>
            <person name="Tuo L."/>
        </authorList>
    </citation>
    <scope>NUCLEOTIDE SEQUENCE</scope>
    <source>
        <strain evidence="1">CBK1P-4</strain>
    </source>
</reference>
<sequence>MKPYQKPYLSVAQQINKLQGRGLFIDDLAKAEGHLSKIGYYRLSGYWHPMRESRIVHDASGTRRVEICDTFRPGAQFSHVVDLYVFDKKLRLVMLDALERIEIALRADIALLLGKRSPWAHREAKFLHGQFSKPRAGKPSKLDDFNSRADQRELNAKDDFAVHYRRKYSDPMPIWIAVELWEFGTLSHFVSGMRVQDQDTIAARYGITRDTLRSWVWTLSFVRNICAHHGRLWNRAMVAQPIDPKGTNIPLLDHLAGQGSALERFYGAAAITRYFQIQINPNSTWGERFLKIFETFPNAPGISLRNAGFPENWRTLPIWAT</sequence>
<gene>
    <name evidence="1" type="ORF">LZD57_23395</name>
</gene>
<dbReference type="AlphaFoldDB" id="A0A9X1P5K4"/>
<accession>A0A9X1P5K4</accession>
<name>A0A9X1P5K4_9HYPH</name>
<proteinExistence type="predicted"/>
<dbReference type="InterPro" id="IPR017034">
    <property type="entry name" value="Abi_system_AbiD/AbiF"/>
</dbReference>
<evidence type="ECO:0000313" key="2">
    <source>
        <dbReference type="Proteomes" id="UP001139035"/>
    </source>
</evidence>